<feature type="region of interest" description="Disordered" evidence="3">
    <location>
        <begin position="1"/>
        <end position="77"/>
    </location>
</feature>
<reference evidence="4" key="1">
    <citation type="submission" date="2020-06" db="EMBL/GenBank/DDBJ databases">
        <authorList>
            <consortium name="Plant Systems Biology data submission"/>
        </authorList>
    </citation>
    <scope>NUCLEOTIDE SEQUENCE</scope>
    <source>
        <strain evidence="4">D6</strain>
    </source>
</reference>
<feature type="region of interest" description="Disordered" evidence="3">
    <location>
        <begin position="366"/>
        <end position="438"/>
    </location>
</feature>
<dbReference type="PANTHER" id="PTHR48053">
    <property type="entry name" value="LEUCINE RICH REPEAT FAMILY PROTEIN, EXPRESSED"/>
    <property type="match status" value="1"/>
</dbReference>
<organism evidence="4 5">
    <name type="scientific">Seminavis robusta</name>
    <dbReference type="NCBI Taxonomy" id="568900"/>
    <lineage>
        <taxon>Eukaryota</taxon>
        <taxon>Sar</taxon>
        <taxon>Stramenopiles</taxon>
        <taxon>Ochrophyta</taxon>
        <taxon>Bacillariophyta</taxon>
        <taxon>Bacillariophyceae</taxon>
        <taxon>Bacillariophycidae</taxon>
        <taxon>Naviculales</taxon>
        <taxon>Naviculaceae</taxon>
        <taxon>Seminavis</taxon>
    </lineage>
</organism>
<comment type="caution">
    <text evidence="4">The sequence shown here is derived from an EMBL/GenBank/DDBJ whole genome shotgun (WGS) entry which is preliminary data.</text>
</comment>
<comment type="subcellular location">
    <subcellularLocation>
        <location evidence="1">Membrane</location>
        <topology evidence="1">Single-pass membrane protein</topology>
    </subcellularLocation>
</comment>
<dbReference type="Gene3D" id="3.80.10.10">
    <property type="entry name" value="Ribonuclease Inhibitor"/>
    <property type="match status" value="1"/>
</dbReference>
<dbReference type="GO" id="GO:0016020">
    <property type="term" value="C:membrane"/>
    <property type="evidence" value="ECO:0007669"/>
    <property type="project" value="UniProtKB-SubCell"/>
</dbReference>
<evidence type="ECO:0000256" key="1">
    <source>
        <dbReference type="ARBA" id="ARBA00004167"/>
    </source>
</evidence>
<evidence type="ECO:0000313" key="4">
    <source>
        <dbReference type="EMBL" id="CAB9531481.1"/>
    </source>
</evidence>
<feature type="compositionally biased region" description="Pro residues" evidence="3">
    <location>
        <begin position="386"/>
        <end position="398"/>
    </location>
</feature>
<feature type="compositionally biased region" description="Pro residues" evidence="3">
    <location>
        <begin position="421"/>
        <end position="433"/>
    </location>
</feature>
<dbReference type="OrthoDB" id="47890at2759"/>
<feature type="compositionally biased region" description="Low complexity" evidence="3">
    <location>
        <begin position="411"/>
        <end position="420"/>
    </location>
</feature>
<feature type="compositionally biased region" description="Polar residues" evidence="3">
    <location>
        <begin position="31"/>
        <end position="60"/>
    </location>
</feature>
<protein>
    <submittedName>
        <fullName evidence="4">Leucine Rich Repeat (Partial)</fullName>
    </submittedName>
</protein>
<feature type="non-terminal residue" evidence="4">
    <location>
        <position position="616"/>
    </location>
</feature>
<dbReference type="AlphaFoldDB" id="A0A9N8F4M8"/>
<dbReference type="EMBL" id="CAICTM010003590">
    <property type="protein sequence ID" value="CAB9531481.1"/>
    <property type="molecule type" value="Genomic_DNA"/>
</dbReference>
<accession>A0A9N8F4M8</accession>
<evidence type="ECO:0000313" key="5">
    <source>
        <dbReference type="Proteomes" id="UP001153069"/>
    </source>
</evidence>
<proteinExistence type="predicted"/>
<evidence type="ECO:0000256" key="2">
    <source>
        <dbReference type="ARBA" id="ARBA00022729"/>
    </source>
</evidence>
<evidence type="ECO:0000256" key="3">
    <source>
        <dbReference type="SAM" id="MobiDB-lite"/>
    </source>
</evidence>
<sequence length="616" mass="66206">MEVVSSSHFDGPCLPADDEESVNEEAVIANENLSTAGVELGSNNNHDNSTDLSLTNPSQSRNDERRRTTPMPGPSEKLGRILVVDNAPSDLKRMEAGNTRAGNTRRSSSTFCLNPLLGEHESVVLEGGRMEKTKEKAASVVDADSLHFRERLTTSLNVFANASPHPNQPGGLPGAYAHPGTAPFSSSFVDNPGYNTSSAALREGVPVLWENSFTQDGLAVAMPVTEPTAEAQPMDPPRKRREKSSHGKEFLACLCVLAIVAAGLTGILMASKWNPSSSEERGADLDMYNNNNNESTAVPTQGGDDLLLLSLLPEPTTKLILRDELGISPQSKAFQWLLNDPNITTYSDDRLQQRFAVATLYYSTGGEEWTEQGGGTTTVTLDKGPPGGPGGAPPPPKGGPGRFLQQNASLPPSQNNTNITQPPPQGPPPPGGPPKASVEKVNITSAEWLSYETPECEWFSLAALSDKEPCNEDGSFRHLFLKSNNLAGSLPEELMMMTSLEYLKLGRDNIGSTLTTQIGQMTKLTQLRVFSHALTGTIPSEVGLLSNRLEAISILDNQMTGSLPEQIWQLSRLDTLMISRNSFSGSIASGIGYRMPNLETLMADRNQLSGVIPSSI</sequence>
<gene>
    <name evidence="4" type="ORF">SEMRO_3592_G349430.1</name>
</gene>
<dbReference type="InterPro" id="IPR032675">
    <property type="entry name" value="LRR_dom_sf"/>
</dbReference>
<dbReference type="Proteomes" id="UP001153069">
    <property type="component" value="Unassembled WGS sequence"/>
</dbReference>
<keyword evidence="2" id="KW-0732">Signal</keyword>
<keyword evidence="5" id="KW-1185">Reference proteome</keyword>
<name>A0A9N8F4M8_9STRA</name>
<dbReference type="SUPFAM" id="SSF52058">
    <property type="entry name" value="L domain-like"/>
    <property type="match status" value="1"/>
</dbReference>
<dbReference type="PANTHER" id="PTHR48053:SF71">
    <property type="entry name" value="LEUCINE RICH REPEAT FAMILY PROTEIN, EXPRESSED"/>
    <property type="match status" value="1"/>
</dbReference>
<dbReference type="InterPro" id="IPR051716">
    <property type="entry name" value="Plant_RL_S/T_kinase"/>
</dbReference>